<dbReference type="PANTHER" id="PTHR41775">
    <property type="entry name" value="SECRETED PROTEIN-RELATED"/>
    <property type="match status" value="1"/>
</dbReference>
<feature type="region of interest" description="Disordered" evidence="1">
    <location>
        <begin position="557"/>
        <end position="599"/>
    </location>
</feature>
<evidence type="ECO:0000313" key="3">
    <source>
        <dbReference type="EMBL" id="GAA4881761.1"/>
    </source>
</evidence>
<evidence type="ECO:0000256" key="1">
    <source>
        <dbReference type="SAM" id="MobiDB-lite"/>
    </source>
</evidence>
<feature type="compositionally biased region" description="Polar residues" evidence="1">
    <location>
        <begin position="419"/>
        <end position="434"/>
    </location>
</feature>
<dbReference type="Proteomes" id="UP001501752">
    <property type="component" value="Unassembled WGS sequence"/>
</dbReference>
<feature type="domain" description="Peptidase M6-like" evidence="2">
    <location>
        <begin position="112"/>
        <end position="310"/>
    </location>
</feature>
<dbReference type="RefSeq" id="WP_345701186.1">
    <property type="nucleotide sequence ID" value="NZ_BAABIS010000001.1"/>
</dbReference>
<organism evidence="3 4">
    <name type="scientific">Kitasatospora terrestris</name>
    <dbReference type="NCBI Taxonomy" id="258051"/>
    <lineage>
        <taxon>Bacteria</taxon>
        <taxon>Bacillati</taxon>
        <taxon>Actinomycetota</taxon>
        <taxon>Actinomycetes</taxon>
        <taxon>Kitasatosporales</taxon>
        <taxon>Streptomycetaceae</taxon>
        <taxon>Kitasatospora</taxon>
    </lineage>
</organism>
<sequence length="624" mass="65892">MPEHVSQHHTAVRAVRSDFCAVAPSPELRQKLQEQLARARSGADELASQLGVSRGPRQLGFDDGTIFPPDEFPLGTPYATIQAAAAERAPLRGTVRVVVVLADFSDRAMTATREHFEELFFSLGTLPHGSVREYYREVTHGLVDIVGEVVGPLRLPQTLAWYANGNFGIGRPTGEARANVMARDAAQAADPAVDFGPYDNDGNGYVDAFIVVHAGSGGEASGDSGDIWSHKWTLPAELNADGTKIFAYLTIPEDARIGVCAHELGHLLFGFPDLYDIDGTSEGVGNWCLMGAGSWGGGGDIPVHPSAWCKVNQGWASATVVTSGGTVSFEDVKSSHAVHRLWKDGGGGSEYFLVENRQQTGYDQSLPGSGLLVWHIDDAKPTNSDENHYKVGLLQADARRDLELAGNRGDGGDPYPGSAGNTAISGSTTPSTKSYAGADTCVSLSAISAPGLTMTATVSVSCGKPLAKEFKDGGKELKDAAKERKDGLKDLKEVRKELRKELKEPFKERKDIKDRTETKPFDRPGRPPVGAAGEDSVAAALADLQARLEAVEEVLAGQYGPDGGGSGGEAGDGGTGGGEPFIGSSLRPDLAGGPAYDDGTAELRRAMAEGDAHAKRAFDTLPPQ</sequence>
<evidence type="ECO:0000313" key="4">
    <source>
        <dbReference type="Proteomes" id="UP001501752"/>
    </source>
</evidence>
<dbReference type="NCBIfam" id="TIGR03296">
    <property type="entry name" value="M6dom_TIGR03296"/>
    <property type="match status" value="1"/>
</dbReference>
<dbReference type="SUPFAM" id="SSF55486">
    <property type="entry name" value="Metalloproteases ('zincins'), catalytic domain"/>
    <property type="match status" value="1"/>
</dbReference>
<dbReference type="PANTHER" id="PTHR41775:SF1">
    <property type="entry name" value="PEPTIDASE M6-LIKE DOMAIN-CONTAINING PROTEIN"/>
    <property type="match status" value="1"/>
</dbReference>
<reference evidence="4" key="1">
    <citation type="journal article" date="2019" name="Int. J. Syst. Evol. Microbiol.">
        <title>The Global Catalogue of Microorganisms (GCM) 10K type strain sequencing project: providing services to taxonomists for standard genome sequencing and annotation.</title>
        <authorList>
            <consortium name="The Broad Institute Genomics Platform"/>
            <consortium name="The Broad Institute Genome Sequencing Center for Infectious Disease"/>
            <person name="Wu L."/>
            <person name="Ma J."/>
        </authorList>
    </citation>
    <scope>NUCLEOTIDE SEQUENCE [LARGE SCALE GENOMIC DNA]</scope>
    <source>
        <strain evidence="4">JCM 13006</strain>
    </source>
</reference>
<evidence type="ECO:0000259" key="2">
    <source>
        <dbReference type="Pfam" id="PF05547"/>
    </source>
</evidence>
<feature type="compositionally biased region" description="Gly residues" evidence="1">
    <location>
        <begin position="560"/>
        <end position="580"/>
    </location>
</feature>
<protein>
    <recommendedName>
        <fullName evidence="2">Peptidase M6-like domain-containing protein</fullName>
    </recommendedName>
</protein>
<accession>A0ABP9ER43</accession>
<feature type="region of interest" description="Disordered" evidence="1">
    <location>
        <begin position="505"/>
        <end position="532"/>
    </location>
</feature>
<keyword evidence="4" id="KW-1185">Reference proteome</keyword>
<dbReference type="Pfam" id="PF05547">
    <property type="entry name" value="Peptidase_M6"/>
    <property type="match status" value="1"/>
</dbReference>
<name>A0ABP9ER43_9ACTN</name>
<dbReference type="EMBL" id="BAABIS010000001">
    <property type="protein sequence ID" value="GAA4881761.1"/>
    <property type="molecule type" value="Genomic_DNA"/>
</dbReference>
<proteinExistence type="predicted"/>
<feature type="region of interest" description="Disordered" evidence="1">
    <location>
        <begin position="404"/>
        <end position="434"/>
    </location>
</feature>
<feature type="compositionally biased region" description="Basic and acidic residues" evidence="1">
    <location>
        <begin position="505"/>
        <end position="525"/>
    </location>
</feature>
<dbReference type="InterPro" id="IPR008757">
    <property type="entry name" value="Peptidase_M6-like_domain"/>
</dbReference>
<comment type="caution">
    <text evidence="3">The sequence shown here is derived from an EMBL/GenBank/DDBJ whole genome shotgun (WGS) entry which is preliminary data.</text>
</comment>
<gene>
    <name evidence="3" type="ORF">GCM10023235_72770</name>
</gene>